<comment type="caution">
    <text evidence="2">The sequence shown here is derived from an EMBL/GenBank/DDBJ whole genome shotgun (WGS) entry which is preliminary data.</text>
</comment>
<name>A0A934VMF9_9BACT</name>
<reference evidence="2" key="1">
    <citation type="submission" date="2021-01" db="EMBL/GenBank/DDBJ databases">
        <title>Modified the classification status of verrucomicrobia.</title>
        <authorList>
            <person name="Feng X."/>
        </authorList>
    </citation>
    <scope>NUCLEOTIDE SEQUENCE</scope>
    <source>
        <strain evidence="2">KCTC 12986</strain>
    </source>
</reference>
<feature type="compositionally biased region" description="Basic and acidic residues" evidence="1">
    <location>
        <begin position="69"/>
        <end position="78"/>
    </location>
</feature>
<dbReference type="RefSeq" id="WP_377173919.1">
    <property type="nucleotide sequence ID" value="NZ_JBHUJA010000011.1"/>
</dbReference>
<gene>
    <name evidence="2" type="ORF">JIN78_08240</name>
</gene>
<evidence type="ECO:0000256" key="1">
    <source>
        <dbReference type="SAM" id="MobiDB-lite"/>
    </source>
</evidence>
<evidence type="ECO:0000313" key="3">
    <source>
        <dbReference type="Proteomes" id="UP000604083"/>
    </source>
</evidence>
<organism evidence="2 3">
    <name type="scientific">Roseibacillus ishigakijimensis</name>
    <dbReference type="NCBI Taxonomy" id="454146"/>
    <lineage>
        <taxon>Bacteria</taxon>
        <taxon>Pseudomonadati</taxon>
        <taxon>Verrucomicrobiota</taxon>
        <taxon>Verrucomicrobiia</taxon>
        <taxon>Verrucomicrobiales</taxon>
        <taxon>Verrucomicrobiaceae</taxon>
        <taxon>Roseibacillus</taxon>
    </lineage>
</organism>
<protein>
    <submittedName>
        <fullName evidence="2">Uncharacterized protein</fullName>
    </submittedName>
</protein>
<dbReference type="Proteomes" id="UP000604083">
    <property type="component" value="Unassembled WGS sequence"/>
</dbReference>
<proteinExistence type="predicted"/>
<feature type="region of interest" description="Disordered" evidence="1">
    <location>
        <begin position="35"/>
        <end position="78"/>
    </location>
</feature>
<keyword evidence="3" id="KW-1185">Reference proteome</keyword>
<evidence type="ECO:0000313" key="2">
    <source>
        <dbReference type="EMBL" id="MBK1834046.1"/>
    </source>
</evidence>
<dbReference type="AlphaFoldDB" id="A0A934VMF9"/>
<sequence>MERDSPCGRPDEGALNIFPQIYNFYSNWVESVGGNELQHPNFSPREMDAIDLNFGGGSETENGPLDIGQPKEKDSAVD</sequence>
<accession>A0A934VMF9</accession>
<dbReference type="EMBL" id="JAENIO010000017">
    <property type="protein sequence ID" value="MBK1834046.1"/>
    <property type="molecule type" value="Genomic_DNA"/>
</dbReference>